<keyword evidence="2" id="KW-0805">Transcription regulation</keyword>
<dbReference type="GO" id="GO:0009725">
    <property type="term" value="P:response to hormone"/>
    <property type="evidence" value="ECO:0007669"/>
    <property type="project" value="InterPro"/>
</dbReference>
<dbReference type="EnsemblPlants" id="OPUNC07G05270.1">
    <property type="protein sequence ID" value="OPUNC07G05270.1"/>
    <property type="gene ID" value="OPUNC07G05270"/>
</dbReference>
<dbReference type="GO" id="GO:0005634">
    <property type="term" value="C:nucleus"/>
    <property type="evidence" value="ECO:0007669"/>
    <property type="project" value="UniProtKB-SubCell"/>
</dbReference>
<dbReference type="GO" id="GO:0003677">
    <property type="term" value="F:DNA binding"/>
    <property type="evidence" value="ECO:0007669"/>
    <property type="project" value="UniProtKB-KW"/>
</dbReference>
<protein>
    <recommendedName>
        <fullName evidence="6">TF-B3 domain-containing protein</fullName>
    </recommendedName>
</protein>
<evidence type="ECO:0000256" key="1">
    <source>
        <dbReference type="ARBA" id="ARBA00004123"/>
    </source>
</evidence>
<dbReference type="HOGENOM" id="CLU_1858514_0_0_1"/>
<dbReference type="GO" id="GO:0006355">
    <property type="term" value="P:regulation of DNA-templated transcription"/>
    <property type="evidence" value="ECO:0007669"/>
    <property type="project" value="InterPro"/>
</dbReference>
<organism evidence="7">
    <name type="scientific">Oryza punctata</name>
    <name type="common">Red rice</name>
    <dbReference type="NCBI Taxonomy" id="4537"/>
    <lineage>
        <taxon>Eukaryota</taxon>
        <taxon>Viridiplantae</taxon>
        <taxon>Streptophyta</taxon>
        <taxon>Embryophyta</taxon>
        <taxon>Tracheophyta</taxon>
        <taxon>Spermatophyta</taxon>
        <taxon>Magnoliopsida</taxon>
        <taxon>Liliopsida</taxon>
        <taxon>Poales</taxon>
        <taxon>Poaceae</taxon>
        <taxon>BOP clade</taxon>
        <taxon>Oryzoideae</taxon>
        <taxon>Oryzeae</taxon>
        <taxon>Oryzinae</taxon>
        <taxon>Oryza</taxon>
    </lineage>
</organism>
<dbReference type="PANTHER" id="PTHR31384:SF94">
    <property type="entry name" value="AUXIN RESPONSE FACTOR 17"/>
    <property type="match status" value="1"/>
</dbReference>
<dbReference type="SUPFAM" id="SSF101936">
    <property type="entry name" value="DNA-binding pseudobarrel domain"/>
    <property type="match status" value="1"/>
</dbReference>
<keyword evidence="3" id="KW-0238">DNA-binding</keyword>
<evidence type="ECO:0000256" key="5">
    <source>
        <dbReference type="ARBA" id="ARBA00023242"/>
    </source>
</evidence>
<evidence type="ECO:0000256" key="3">
    <source>
        <dbReference type="ARBA" id="ARBA00023125"/>
    </source>
</evidence>
<feature type="domain" description="TF-B3" evidence="6">
    <location>
        <begin position="1"/>
        <end position="40"/>
    </location>
</feature>
<dbReference type="InterPro" id="IPR044835">
    <property type="entry name" value="ARF_plant"/>
</dbReference>
<dbReference type="InterPro" id="IPR003340">
    <property type="entry name" value="B3_DNA-bd"/>
</dbReference>
<dbReference type="STRING" id="4537.A0A0E0LHX5"/>
<keyword evidence="8" id="KW-1185">Reference proteome</keyword>
<keyword evidence="4" id="KW-0804">Transcription</keyword>
<proteinExistence type="predicted"/>
<evidence type="ECO:0000313" key="7">
    <source>
        <dbReference type="EnsemblPlants" id="OPUNC07G05270.1"/>
    </source>
</evidence>
<evidence type="ECO:0000313" key="8">
    <source>
        <dbReference type="Proteomes" id="UP000026962"/>
    </source>
</evidence>
<sequence>MFHGGWIKFTNANRLVTGDNVVFMRRINNGEIFMGLRRTLKLEPGSVEEVIEVILRAARLEPFEVTYTSRQDGDEFVVSCDIVLHGLRAKFTPRMVVNFVWAAEEGKLLIIGPQGKVIANENYATSIWRMIQDMNGKD</sequence>
<dbReference type="Proteomes" id="UP000026962">
    <property type="component" value="Chromosome 7"/>
</dbReference>
<dbReference type="Gramene" id="OPUNC07G05270.1">
    <property type="protein sequence ID" value="OPUNC07G05270.1"/>
    <property type="gene ID" value="OPUNC07G05270"/>
</dbReference>
<dbReference type="PANTHER" id="PTHR31384">
    <property type="entry name" value="AUXIN RESPONSE FACTOR 4-RELATED"/>
    <property type="match status" value="1"/>
</dbReference>
<keyword evidence="5" id="KW-0539">Nucleus</keyword>
<reference evidence="7" key="2">
    <citation type="submission" date="2018-05" db="EMBL/GenBank/DDBJ databases">
        <title>OpunRS2 (Oryza punctata Reference Sequence Version 2).</title>
        <authorList>
            <person name="Zhang J."/>
            <person name="Kudrna D."/>
            <person name="Lee S."/>
            <person name="Talag J."/>
            <person name="Welchert J."/>
            <person name="Wing R.A."/>
        </authorList>
    </citation>
    <scope>NUCLEOTIDE SEQUENCE [LARGE SCALE GENOMIC DNA]</scope>
</reference>
<name>A0A0E0LHX5_ORYPU</name>
<evidence type="ECO:0000256" key="4">
    <source>
        <dbReference type="ARBA" id="ARBA00023163"/>
    </source>
</evidence>
<dbReference type="InterPro" id="IPR015300">
    <property type="entry name" value="DNA-bd_pseudobarrel_sf"/>
</dbReference>
<comment type="subcellular location">
    <subcellularLocation>
        <location evidence="1">Nucleus</location>
    </subcellularLocation>
</comment>
<dbReference type="PROSITE" id="PS50863">
    <property type="entry name" value="B3"/>
    <property type="match status" value="1"/>
</dbReference>
<reference evidence="7" key="1">
    <citation type="submission" date="2015-04" db="UniProtKB">
        <authorList>
            <consortium name="EnsemblPlants"/>
        </authorList>
    </citation>
    <scope>IDENTIFICATION</scope>
</reference>
<evidence type="ECO:0000256" key="2">
    <source>
        <dbReference type="ARBA" id="ARBA00023015"/>
    </source>
</evidence>
<dbReference type="AlphaFoldDB" id="A0A0E0LHX5"/>
<evidence type="ECO:0000259" key="6">
    <source>
        <dbReference type="PROSITE" id="PS50863"/>
    </source>
</evidence>
<dbReference type="Gene3D" id="2.40.330.10">
    <property type="entry name" value="DNA-binding pseudobarrel domain"/>
    <property type="match status" value="1"/>
</dbReference>
<accession>A0A0E0LHX5</accession>